<dbReference type="PANTHER" id="PTHR46986:SF1">
    <property type="entry name" value="ENDORIBONUCLEASE YBEY, CHLOROPLASTIC"/>
    <property type="match status" value="1"/>
</dbReference>
<dbReference type="GO" id="GO:0006364">
    <property type="term" value="P:rRNA processing"/>
    <property type="evidence" value="ECO:0007669"/>
    <property type="project" value="UniProtKB-UniRule"/>
</dbReference>
<evidence type="ECO:0000313" key="9">
    <source>
        <dbReference type="Proteomes" id="UP000179214"/>
    </source>
</evidence>
<evidence type="ECO:0000256" key="2">
    <source>
        <dbReference type="ARBA" id="ARBA00022722"/>
    </source>
</evidence>
<accession>A0A1G2I588</accession>
<evidence type="ECO:0000256" key="1">
    <source>
        <dbReference type="ARBA" id="ARBA00010875"/>
    </source>
</evidence>
<keyword evidence="2 7" id="KW-0540">Nuclease</keyword>
<feature type="binding site" evidence="7">
    <location>
        <position position="104"/>
    </location>
    <ligand>
        <name>Zn(2+)</name>
        <dbReference type="ChEBI" id="CHEBI:29105"/>
        <note>catalytic</note>
    </ligand>
</feature>
<dbReference type="SUPFAM" id="SSF55486">
    <property type="entry name" value="Metalloproteases ('zincins'), catalytic domain"/>
    <property type="match status" value="1"/>
</dbReference>
<comment type="function">
    <text evidence="7">Single strand-specific metallo-endoribonuclease involved in late-stage 70S ribosome quality control and in maturation of the 3' terminus of the 16S rRNA.</text>
</comment>
<feature type="binding site" evidence="7">
    <location>
        <position position="94"/>
    </location>
    <ligand>
        <name>Zn(2+)</name>
        <dbReference type="ChEBI" id="CHEBI:29105"/>
        <note>catalytic</note>
    </ligand>
</feature>
<dbReference type="AlphaFoldDB" id="A0A1G2I588"/>
<keyword evidence="7" id="KW-0698">rRNA processing</keyword>
<evidence type="ECO:0000256" key="4">
    <source>
        <dbReference type="ARBA" id="ARBA00022759"/>
    </source>
</evidence>
<keyword evidence="7" id="KW-0963">Cytoplasm</keyword>
<dbReference type="GO" id="GO:0004521">
    <property type="term" value="F:RNA endonuclease activity"/>
    <property type="evidence" value="ECO:0007669"/>
    <property type="project" value="UniProtKB-UniRule"/>
</dbReference>
<keyword evidence="7" id="KW-0690">Ribosome biogenesis</keyword>
<dbReference type="GO" id="GO:0004222">
    <property type="term" value="F:metalloendopeptidase activity"/>
    <property type="evidence" value="ECO:0007669"/>
    <property type="project" value="InterPro"/>
</dbReference>
<evidence type="ECO:0000256" key="7">
    <source>
        <dbReference type="HAMAP-Rule" id="MF_00009"/>
    </source>
</evidence>
<proteinExistence type="inferred from homology"/>
<organism evidence="8 9">
    <name type="scientific">Candidatus Staskawiczbacteria bacterium RIFCSPHIGHO2_12_FULL_38_11</name>
    <dbReference type="NCBI Taxonomy" id="1802209"/>
    <lineage>
        <taxon>Bacteria</taxon>
        <taxon>Candidatus Staskawicziibacteriota</taxon>
    </lineage>
</organism>
<comment type="cofactor">
    <cofactor evidence="7">
        <name>Zn(2+)</name>
        <dbReference type="ChEBI" id="CHEBI:29105"/>
    </cofactor>
    <text evidence="7">Binds 1 zinc ion.</text>
</comment>
<comment type="similarity">
    <text evidence="1 7">Belongs to the endoribonuclease YbeY family.</text>
</comment>
<comment type="subcellular location">
    <subcellularLocation>
        <location evidence="7">Cytoplasm</location>
    </subcellularLocation>
</comment>
<comment type="caution">
    <text evidence="8">The sequence shown here is derived from an EMBL/GenBank/DDBJ whole genome shotgun (WGS) entry which is preliminary data.</text>
</comment>
<evidence type="ECO:0000313" key="8">
    <source>
        <dbReference type="EMBL" id="OGZ69976.1"/>
    </source>
</evidence>
<dbReference type="Pfam" id="PF02130">
    <property type="entry name" value="YbeY"/>
    <property type="match status" value="1"/>
</dbReference>
<evidence type="ECO:0000256" key="3">
    <source>
        <dbReference type="ARBA" id="ARBA00022723"/>
    </source>
</evidence>
<dbReference type="InterPro" id="IPR002036">
    <property type="entry name" value="YbeY"/>
</dbReference>
<keyword evidence="5 7" id="KW-0378">Hydrolase</keyword>
<evidence type="ECO:0000256" key="6">
    <source>
        <dbReference type="ARBA" id="ARBA00022833"/>
    </source>
</evidence>
<dbReference type="InterPro" id="IPR023091">
    <property type="entry name" value="MetalPrtase_cat_dom_sf_prd"/>
</dbReference>
<dbReference type="Gene3D" id="3.40.390.30">
    <property type="entry name" value="Metalloproteases ('zincins'), catalytic domain"/>
    <property type="match status" value="1"/>
</dbReference>
<dbReference type="GO" id="GO:0005737">
    <property type="term" value="C:cytoplasm"/>
    <property type="evidence" value="ECO:0007669"/>
    <property type="project" value="UniProtKB-SubCell"/>
</dbReference>
<dbReference type="NCBIfam" id="TIGR00043">
    <property type="entry name" value="rRNA maturation RNase YbeY"/>
    <property type="match status" value="1"/>
</dbReference>
<dbReference type="PANTHER" id="PTHR46986">
    <property type="entry name" value="ENDORIBONUCLEASE YBEY, CHLOROPLASTIC"/>
    <property type="match status" value="1"/>
</dbReference>
<dbReference type="GO" id="GO:0008270">
    <property type="term" value="F:zinc ion binding"/>
    <property type="evidence" value="ECO:0007669"/>
    <property type="project" value="UniProtKB-UniRule"/>
</dbReference>
<dbReference type="Proteomes" id="UP000179214">
    <property type="component" value="Unassembled WGS sequence"/>
</dbReference>
<keyword evidence="4 7" id="KW-0255">Endonuclease</keyword>
<gene>
    <name evidence="7" type="primary">ybeY</name>
    <name evidence="8" type="ORF">A3F47_02415</name>
</gene>
<evidence type="ECO:0000256" key="5">
    <source>
        <dbReference type="ARBA" id="ARBA00022801"/>
    </source>
</evidence>
<protein>
    <recommendedName>
        <fullName evidence="7">Endoribonuclease YbeY</fullName>
        <ecNumber evidence="7">3.1.-.-</ecNumber>
    </recommendedName>
</protein>
<name>A0A1G2I588_9BACT</name>
<feature type="binding site" evidence="7">
    <location>
        <position position="98"/>
    </location>
    <ligand>
        <name>Zn(2+)</name>
        <dbReference type="ChEBI" id="CHEBI:29105"/>
        <note>catalytic</note>
    </ligand>
</feature>
<dbReference type="HAMAP" id="MF_00009">
    <property type="entry name" value="Endoribonucl_YbeY"/>
    <property type="match status" value="1"/>
</dbReference>
<dbReference type="EC" id="3.1.-.-" evidence="7"/>
<keyword evidence="3 7" id="KW-0479">Metal-binding</keyword>
<dbReference type="EMBL" id="MHOV01000022">
    <property type="protein sequence ID" value="OGZ69976.1"/>
    <property type="molecule type" value="Genomic_DNA"/>
</dbReference>
<keyword evidence="6 7" id="KW-0862">Zinc</keyword>
<sequence>MDKSFFKGVAKKVLKGENKERENLSIAFVVPAEMQKLNKKYRKKDKPTDVLSFEKVSHFKEEASEIIICPSVVREKAKDSKLSLKKELANVLIHGILHTLGYDHEISKIEEEKMFKKQEYYLSKVK</sequence>
<reference evidence="8 9" key="1">
    <citation type="journal article" date="2016" name="Nat. Commun.">
        <title>Thousands of microbial genomes shed light on interconnected biogeochemical processes in an aquifer system.</title>
        <authorList>
            <person name="Anantharaman K."/>
            <person name="Brown C.T."/>
            <person name="Hug L.A."/>
            <person name="Sharon I."/>
            <person name="Castelle C.J."/>
            <person name="Probst A.J."/>
            <person name="Thomas B.C."/>
            <person name="Singh A."/>
            <person name="Wilkins M.J."/>
            <person name="Karaoz U."/>
            <person name="Brodie E.L."/>
            <person name="Williams K.H."/>
            <person name="Hubbard S.S."/>
            <person name="Banfield J.F."/>
        </authorList>
    </citation>
    <scope>NUCLEOTIDE SEQUENCE [LARGE SCALE GENOMIC DNA]</scope>
</reference>